<keyword evidence="3 7" id="KW-0812">Transmembrane</keyword>
<dbReference type="EMBL" id="JAHQCW010000037">
    <property type="protein sequence ID" value="MBU9738543.1"/>
    <property type="molecule type" value="Genomic_DNA"/>
</dbReference>
<evidence type="ECO:0000313" key="11">
    <source>
        <dbReference type="Proteomes" id="UP000712157"/>
    </source>
</evidence>
<feature type="transmembrane region" description="Helical" evidence="7">
    <location>
        <begin position="297"/>
        <end position="319"/>
    </location>
</feature>
<organism evidence="10 11">
    <name type="scientific">Diplocloster agilis</name>
    <dbReference type="NCBI Taxonomy" id="2850323"/>
    <lineage>
        <taxon>Bacteria</taxon>
        <taxon>Bacillati</taxon>
        <taxon>Bacillota</taxon>
        <taxon>Clostridia</taxon>
        <taxon>Lachnospirales</taxon>
        <taxon>Lachnospiraceae</taxon>
        <taxon>Diplocloster</taxon>
    </lineage>
</organism>
<protein>
    <submittedName>
        <fullName evidence="10">ABC transporter permease</fullName>
    </submittedName>
</protein>
<dbReference type="GO" id="GO:0022857">
    <property type="term" value="F:transmembrane transporter activity"/>
    <property type="evidence" value="ECO:0007669"/>
    <property type="project" value="TreeGrafter"/>
</dbReference>
<dbReference type="PANTHER" id="PTHR30572:SF4">
    <property type="entry name" value="ABC TRANSPORTER PERMEASE YTRF"/>
    <property type="match status" value="1"/>
</dbReference>
<comment type="subcellular location">
    <subcellularLocation>
        <location evidence="1">Cell membrane</location>
        <topology evidence="1">Multi-pass membrane protein</topology>
    </subcellularLocation>
</comment>
<feature type="transmembrane region" description="Helical" evidence="7">
    <location>
        <begin position="384"/>
        <end position="404"/>
    </location>
</feature>
<evidence type="ECO:0000259" key="8">
    <source>
        <dbReference type="Pfam" id="PF02687"/>
    </source>
</evidence>
<evidence type="ECO:0000256" key="7">
    <source>
        <dbReference type="SAM" id="Phobius"/>
    </source>
</evidence>
<dbReference type="InterPro" id="IPR025857">
    <property type="entry name" value="MacB_PCD"/>
</dbReference>
<evidence type="ECO:0000256" key="2">
    <source>
        <dbReference type="ARBA" id="ARBA00022475"/>
    </source>
</evidence>
<dbReference type="GO" id="GO:0005886">
    <property type="term" value="C:plasma membrane"/>
    <property type="evidence" value="ECO:0007669"/>
    <property type="project" value="UniProtKB-SubCell"/>
</dbReference>
<dbReference type="Pfam" id="PF02687">
    <property type="entry name" value="FtsX"/>
    <property type="match status" value="1"/>
</dbReference>
<sequence length="421" mass="45441">MDLWENIALAVNGLLANKMRAVLTMLGIIIGIGSVIAIVTVGNSMTIAFAESMKEMGTNKIMVSVQEKNSNYEEGTGIFQEPQAEDLVTDEMIRQFSARYADTLESVSLMESVGSGKAQLGDKTVNVDIKGVNADYAKAEDKELLYGRFITPRDIEGKKYLAVVSESLASELFRGKSPIGEEIFVKVNNDVISFTIAGVYKKAAYMGGYIDTYVSGKDVPTDLFIPLSVAQKLKQKQGGYLSFSIVTKAGTDQNDFTEKTKSFFQPYYAKNESFGIYVENMQSFIKEMNNMNNTMTLAISAIAGISLLVGGIGVMNIMLVSITERTREIGTRKALGAQNWAIRLQFIVESIFICLIGGGIGILLGLGGGALGAKALGYPAAPSVGAVLAAVIFSMAIGVFFGYYPANKAAKMDPIDALRYE</sequence>
<evidence type="ECO:0000256" key="1">
    <source>
        <dbReference type="ARBA" id="ARBA00004651"/>
    </source>
</evidence>
<proteinExistence type="inferred from homology"/>
<dbReference type="InterPro" id="IPR050250">
    <property type="entry name" value="Macrolide_Exporter_MacB"/>
</dbReference>
<name>A0A949NHN2_9FIRM</name>
<feature type="transmembrane region" description="Helical" evidence="7">
    <location>
        <begin position="21"/>
        <end position="42"/>
    </location>
</feature>
<keyword evidence="2" id="KW-1003">Cell membrane</keyword>
<evidence type="ECO:0000256" key="5">
    <source>
        <dbReference type="ARBA" id="ARBA00023136"/>
    </source>
</evidence>
<dbReference type="PANTHER" id="PTHR30572">
    <property type="entry name" value="MEMBRANE COMPONENT OF TRANSPORTER-RELATED"/>
    <property type="match status" value="1"/>
</dbReference>
<keyword evidence="4 7" id="KW-1133">Transmembrane helix</keyword>
<accession>A0A949NHN2</accession>
<feature type="domain" description="MacB-like periplasmic core" evidence="9">
    <location>
        <begin position="22"/>
        <end position="259"/>
    </location>
</feature>
<evidence type="ECO:0000256" key="4">
    <source>
        <dbReference type="ARBA" id="ARBA00022989"/>
    </source>
</evidence>
<evidence type="ECO:0000259" key="9">
    <source>
        <dbReference type="Pfam" id="PF12704"/>
    </source>
</evidence>
<evidence type="ECO:0000313" key="10">
    <source>
        <dbReference type="EMBL" id="MBU9738543.1"/>
    </source>
</evidence>
<evidence type="ECO:0000256" key="6">
    <source>
        <dbReference type="ARBA" id="ARBA00038076"/>
    </source>
</evidence>
<keyword evidence="11" id="KW-1185">Reference proteome</keyword>
<evidence type="ECO:0000256" key="3">
    <source>
        <dbReference type="ARBA" id="ARBA00022692"/>
    </source>
</evidence>
<gene>
    <name evidence="10" type="ORF">KTH89_18535</name>
</gene>
<dbReference type="AlphaFoldDB" id="A0A949NHN2"/>
<dbReference type="Pfam" id="PF12704">
    <property type="entry name" value="MacB_PCD"/>
    <property type="match status" value="1"/>
</dbReference>
<dbReference type="InterPro" id="IPR003838">
    <property type="entry name" value="ABC3_permease_C"/>
</dbReference>
<dbReference type="Proteomes" id="UP000712157">
    <property type="component" value="Unassembled WGS sequence"/>
</dbReference>
<feature type="domain" description="ABC3 transporter permease C-terminal" evidence="8">
    <location>
        <begin position="301"/>
        <end position="414"/>
    </location>
</feature>
<reference evidence="10" key="1">
    <citation type="submission" date="2021-06" db="EMBL/GenBank/DDBJ databases">
        <title>Description of novel taxa of the family Lachnospiraceae.</title>
        <authorList>
            <person name="Chaplin A.V."/>
            <person name="Sokolova S.R."/>
            <person name="Pikina A.P."/>
            <person name="Korzhanova M."/>
            <person name="Belova V."/>
            <person name="Korostin D."/>
            <person name="Efimov B.A."/>
        </authorList>
    </citation>
    <scope>NUCLEOTIDE SEQUENCE</scope>
    <source>
        <strain evidence="10">ASD5720</strain>
    </source>
</reference>
<comment type="caution">
    <text evidence="10">The sequence shown here is derived from an EMBL/GenBank/DDBJ whole genome shotgun (WGS) entry which is preliminary data.</text>
</comment>
<feature type="transmembrane region" description="Helical" evidence="7">
    <location>
        <begin position="340"/>
        <end position="364"/>
    </location>
</feature>
<keyword evidence="5 7" id="KW-0472">Membrane</keyword>
<comment type="similarity">
    <text evidence="6">Belongs to the ABC-4 integral membrane protein family.</text>
</comment>